<evidence type="ECO:0000256" key="16">
    <source>
        <dbReference type="ARBA" id="ARBA00023157"/>
    </source>
</evidence>
<dbReference type="PANTHER" id="PTHR48261:SF5">
    <property type="entry name" value="EXOSTOSIN GLYCOSYLTRANSFERASE 2"/>
    <property type="match status" value="1"/>
</dbReference>
<evidence type="ECO:0000256" key="15">
    <source>
        <dbReference type="ARBA" id="ARBA00023136"/>
    </source>
</evidence>
<evidence type="ECO:0000256" key="8">
    <source>
        <dbReference type="ARBA" id="ARBA00022679"/>
    </source>
</evidence>
<name>A0A8R2A293_ACYPI</name>
<dbReference type="OrthoDB" id="5954868at2759"/>
<keyword evidence="8" id="KW-0808">Transferase</keyword>
<keyword evidence="17" id="KW-0325">Glycoprotein</keyword>
<evidence type="ECO:0000256" key="20">
    <source>
        <dbReference type="SAM" id="Phobius"/>
    </source>
</evidence>
<dbReference type="OMA" id="NCTFWDC"/>
<dbReference type="SUPFAM" id="SSF53448">
    <property type="entry name" value="Nucleotide-diphospho-sugar transferases"/>
    <property type="match status" value="1"/>
</dbReference>
<evidence type="ECO:0000256" key="13">
    <source>
        <dbReference type="ARBA" id="ARBA00022989"/>
    </source>
</evidence>
<keyword evidence="11" id="KW-0256">Endoplasmic reticulum</keyword>
<evidence type="ECO:0000256" key="3">
    <source>
        <dbReference type="ARBA" id="ARBA00004648"/>
    </source>
</evidence>
<evidence type="ECO:0000313" key="23">
    <source>
        <dbReference type="EnsemblMetazoa" id="XP_001944271.1"/>
    </source>
</evidence>
<evidence type="ECO:0000259" key="22">
    <source>
        <dbReference type="Pfam" id="PF09258"/>
    </source>
</evidence>
<dbReference type="GeneID" id="100164685"/>
<evidence type="ECO:0000256" key="19">
    <source>
        <dbReference type="ARBA" id="ARBA00069568"/>
    </source>
</evidence>
<feature type="domain" description="Glycosyl transferase 64" evidence="22">
    <location>
        <begin position="441"/>
        <end position="686"/>
    </location>
</feature>
<dbReference type="GO" id="GO:0015012">
    <property type="term" value="P:heparan sulfate proteoglycan biosynthetic process"/>
    <property type="evidence" value="ECO:0007669"/>
    <property type="project" value="UniProtKB-ARBA"/>
</dbReference>
<feature type="domain" description="Exostosin GT47" evidence="21">
    <location>
        <begin position="88"/>
        <end position="362"/>
    </location>
</feature>
<dbReference type="Proteomes" id="UP000007819">
    <property type="component" value="Chromosome A1"/>
</dbReference>
<comment type="pathway">
    <text evidence="4">Protein modification; protein glycosylation.</text>
</comment>
<dbReference type="PANTHER" id="PTHR48261">
    <property type="entry name" value="ACETYLGLUCOSAMINYLTRANSFERASE"/>
    <property type="match status" value="1"/>
</dbReference>
<dbReference type="AlphaFoldDB" id="A0A8R2A293"/>
<evidence type="ECO:0000256" key="10">
    <source>
        <dbReference type="ARBA" id="ARBA00022723"/>
    </source>
</evidence>
<evidence type="ECO:0000256" key="5">
    <source>
        <dbReference type="ARBA" id="ARBA00010271"/>
    </source>
</evidence>
<dbReference type="EnsemblMetazoa" id="XM_001944236.5">
    <property type="protein sequence ID" value="XP_001944271.1"/>
    <property type="gene ID" value="LOC100164685"/>
</dbReference>
<comment type="cofactor">
    <cofactor evidence="1">
        <name>Mn(2+)</name>
        <dbReference type="ChEBI" id="CHEBI:29035"/>
    </cofactor>
</comment>
<keyword evidence="18" id="KW-0464">Manganese</keyword>
<reference evidence="23" key="2">
    <citation type="submission" date="2022-06" db="UniProtKB">
        <authorList>
            <consortium name="EnsemblMetazoa"/>
        </authorList>
    </citation>
    <scope>IDENTIFICATION</scope>
</reference>
<feature type="transmembrane region" description="Helical" evidence="20">
    <location>
        <begin position="16"/>
        <end position="39"/>
    </location>
</feature>
<keyword evidence="24" id="KW-1185">Reference proteome</keyword>
<keyword evidence="16" id="KW-1015">Disulfide bond</keyword>
<keyword evidence="9 20" id="KW-0812">Transmembrane</keyword>
<evidence type="ECO:0000256" key="17">
    <source>
        <dbReference type="ARBA" id="ARBA00023180"/>
    </source>
</evidence>
<dbReference type="KEGG" id="api:100164685"/>
<dbReference type="GO" id="GO:0005789">
    <property type="term" value="C:endoplasmic reticulum membrane"/>
    <property type="evidence" value="ECO:0007669"/>
    <property type="project" value="UniProtKB-SubCell"/>
</dbReference>
<keyword evidence="10" id="KW-0479">Metal-binding</keyword>
<evidence type="ECO:0000256" key="9">
    <source>
        <dbReference type="ARBA" id="ARBA00022692"/>
    </source>
</evidence>
<sequence>MFIRLACCRLLRHRKLIYISIFISFLLSFVYVVVLPHGFAILQKPPSKIQDVCQYVIPKDSPTVPTNSRCTFYDCFNIYRCGHKFNGDFKVYVYPMARHVDEDFIPIGGKMSKEYHTILSAIVESQYYTTNPEEACVFVSSIDTLNQNRFRVKETSQALALLPHWNDGQNHLIFNMVPGTAPDYKTVVDLSIGKSMVAGAGFDSWTYRSSFDISIAIYSNLAISLSNNYTFKHRTTFISTVQTNLHNDFITSLKSIEKQKSMTQNITMSMIRVIEPCSHSGHDRTIICHENITYNYADILADSVFCLILPGPRLMDMVFIDSLAAGCIPIVAINHVVLPFFEVIDWKRAVIMWSETELNTLLDVVSGIPLDRRKEMSAQGRWLYQTYLSSLKIITMTTLKILSQRLHPHSSDFYENWNLRPHPVSARNPLFLPYMSDSSGFTAIILSYDRIDSLFTLINMISKAPSLQKIIVVWNNQLKSPPPFSVWPKIDVSLKVVQTTANKLSNRFFPYKEIETEAVLSLDDDILMLTLDEIEFGFQVWKEFPDHIVGFPSRTHIWNNKTNTWKYESEWKNEISMVLTGAAFYHKYWNQAYTYIMPNNIKQWVDEHMNCEDIAMNFLVSNTTNKAPIKVTPKKKFKCPQCTNTEMLSADQGHMATRTSCVNMFATIYGRMPLKTVEYRVDPVLYKDVFPTKLKRYNNVGEL</sequence>
<evidence type="ECO:0000313" key="24">
    <source>
        <dbReference type="Proteomes" id="UP000007819"/>
    </source>
</evidence>
<dbReference type="FunFam" id="3.90.550.10:FF:000035">
    <property type="entry name" value="Putative Exostosin-2"/>
    <property type="match status" value="1"/>
</dbReference>
<evidence type="ECO:0000256" key="6">
    <source>
        <dbReference type="ARBA" id="ARBA00012194"/>
    </source>
</evidence>
<evidence type="ECO:0000256" key="11">
    <source>
        <dbReference type="ARBA" id="ARBA00022824"/>
    </source>
</evidence>
<evidence type="ECO:0000256" key="4">
    <source>
        <dbReference type="ARBA" id="ARBA00004922"/>
    </source>
</evidence>
<evidence type="ECO:0000256" key="14">
    <source>
        <dbReference type="ARBA" id="ARBA00023034"/>
    </source>
</evidence>
<dbReference type="GO" id="GO:0050508">
    <property type="term" value="F:glucuronosyl-N-acetylglucosaminyl-proteoglycan 4-alpha-N-acetylglucosaminyltransferase activity"/>
    <property type="evidence" value="ECO:0007669"/>
    <property type="project" value="UniProtKB-EC"/>
</dbReference>
<comment type="similarity">
    <text evidence="5">Belongs to the glycosyltransferase 47 family.</text>
</comment>
<reference evidence="24" key="1">
    <citation type="submission" date="2010-06" db="EMBL/GenBank/DDBJ databases">
        <authorList>
            <person name="Jiang H."/>
            <person name="Abraham K."/>
            <person name="Ali S."/>
            <person name="Alsbrooks S.L."/>
            <person name="Anim B.N."/>
            <person name="Anosike U.S."/>
            <person name="Attaway T."/>
            <person name="Bandaranaike D.P."/>
            <person name="Battles P.K."/>
            <person name="Bell S.N."/>
            <person name="Bell A.V."/>
            <person name="Beltran B."/>
            <person name="Bickham C."/>
            <person name="Bustamante Y."/>
            <person name="Caleb T."/>
            <person name="Canada A."/>
            <person name="Cardenas V."/>
            <person name="Carter K."/>
            <person name="Chacko J."/>
            <person name="Chandrabose M.N."/>
            <person name="Chavez D."/>
            <person name="Chavez A."/>
            <person name="Chen L."/>
            <person name="Chu H.-S."/>
            <person name="Claassen K.J."/>
            <person name="Cockrell R."/>
            <person name="Collins M."/>
            <person name="Cooper J.A."/>
            <person name="Cree A."/>
            <person name="Curry S.M."/>
            <person name="Da Y."/>
            <person name="Dao M.D."/>
            <person name="Das B."/>
            <person name="Davila M.-L."/>
            <person name="Davy-Carroll L."/>
            <person name="Denson S."/>
            <person name="Dinh H."/>
            <person name="Ebong V.E."/>
            <person name="Edwards J.R."/>
            <person name="Egan A."/>
            <person name="El-Daye J."/>
            <person name="Escobedo L."/>
            <person name="Fernandez S."/>
            <person name="Fernando P.R."/>
            <person name="Flagg N."/>
            <person name="Forbes L.D."/>
            <person name="Fowler R.G."/>
            <person name="Fu Q."/>
            <person name="Gabisi R.A."/>
            <person name="Ganer J."/>
            <person name="Garbino Pronczuk A."/>
            <person name="Garcia R.M."/>
            <person name="Garner T."/>
            <person name="Garrett T.E."/>
            <person name="Gonzalez D.A."/>
            <person name="Hamid H."/>
            <person name="Hawkins E.S."/>
            <person name="Hirani K."/>
            <person name="Hogues M.E."/>
            <person name="Hollins B."/>
            <person name="Hsiao C.-H."/>
            <person name="Jabil R."/>
            <person name="James M.L."/>
            <person name="Jhangiani S.N."/>
            <person name="Johnson B."/>
            <person name="Johnson Q."/>
            <person name="Joshi V."/>
            <person name="Kalu J.B."/>
            <person name="Kam C."/>
            <person name="Kashfia A."/>
            <person name="Keebler J."/>
            <person name="Kisamo H."/>
            <person name="Kovar C.L."/>
            <person name="Lago L.A."/>
            <person name="Lai C.-Y."/>
            <person name="Laidlaw J."/>
            <person name="Lara F."/>
            <person name="Le T.-K."/>
            <person name="Lee S.L."/>
            <person name="Legall F.H."/>
            <person name="Lemon S.J."/>
            <person name="Lewis L.R."/>
            <person name="Li B."/>
            <person name="Liu Y."/>
            <person name="Liu Y.-S."/>
            <person name="Lopez J."/>
            <person name="Lozado R.J."/>
            <person name="Lu J."/>
            <person name="Madu R.C."/>
            <person name="Maheshwari M."/>
            <person name="Maheshwari R."/>
            <person name="Malloy K."/>
            <person name="Martinez E."/>
            <person name="Mathew T."/>
            <person name="Mercado I.C."/>
            <person name="Mercado C."/>
            <person name="Meyer B."/>
            <person name="Montgomery K."/>
            <person name="Morgan M.B."/>
            <person name="Munidasa M."/>
            <person name="Nazareth L.V."/>
            <person name="Nelson J."/>
            <person name="Ng B.M."/>
            <person name="Nguyen N.B."/>
            <person name="Nguyen P.Q."/>
            <person name="Nguyen T."/>
            <person name="Obregon M."/>
            <person name="Okwuonu G.O."/>
            <person name="Onwere C.G."/>
            <person name="Orozco G."/>
            <person name="Parra A."/>
            <person name="Patel S."/>
            <person name="Patil S."/>
            <person name="Perez A."/>
            <person name="Perez Y."/>
            <person name="Pham C."/>
            <person name="Primus E.L."/>
            <person name="Pu L.-L."/>
            <person name="Puazo M."/>
            <person name="Qin X."/>
            <person name="Quiroz J.B."/>
            <person name="Reese J."/>
            <person name="Richards S."/>
            <person name="Rives C.M."/>
            <person name="Robberts R."/>
            <person name="Ruiz S.J."/>
            <person name="Ruiz M.J."/>
            <person name="Santibanez J."/>
            <person name="Schneider B.W."/>
            <person name="Sisson I."/>
            <person name="Smith M."/>
            <person name="Sodergren E."/>
            <person name="Song X.-Z."/>
            <person name="Song B.B."/>
            <person name="Summersgill H."/>
            <person name="Thelus R."/>
            <person name="Thornton R.D."/>
            <person name="Trejos Z.Y."/>
            <person name="Usmani K."/>
            <person name="Vattathil S."/>
            <person name="Villasana D."/>
            <person name="Walker D.L."/>
            <person name="Wang S."/>
            <person name="Wang K."/>
            <person name="White C.S."/>
            <person name="Williams A.C."/>
            <person name="Williamson J."/>
            <person name="Wilson K."/>
            <person name="Woghiren I.O."/>
            <person name="Woodworth J.R."/>
            <person name="Worley K.C."/>
            <person name="Wright R.A."/>
            <person name="Wu W."/>
            <person name="Young L."/>
            <person name="Zhang L."/>
            <person name="Zhang J."/>
            <person name="Zhu Y."/>
            <person name="Muzny D.M."/>
            <person name="Weinstock G."/>
            <person name="Gibbs R.A."/>
        </authorList>
    </citation>
    <scope>NUCLEOTIDE SEQUENCE [LARGE SCALE GENOMIC DNA]</scope>
    <source>
        <strain evidence="24">LSR1</strain>
    </source>
</reference>
<dbReference type="InterPro" id="IPR040911">
    <property type="entry name" value="Exostosin_GT47"/>
</dbReference>
<dbReference type="Pfam" id="PF09258">
    <property type="entry name" value="Glyco_transf_64"/>
    <property type="match status" value="1"/>
</dbReference>
<dbReference type="InterPro" id="IPR029044">
    <property type="entry name" value="Nucleotide-diphossugar_trans"/>
</dbReference>
<evidence type="ECO:0000256" key="7">
    <source>
        <dbReference type="ARBA" id="ARBA00022676"/>
    </source>
</evidence>
<comment type="subcellular location">
    <subcellularLocation>
        <location evidence="3">Endoplasmic reticulum membrane</location>
        <topology evidence="3">Single-pass type II membrane protein</topology>
    </subcellularLocation>
    <subcellularLocation>
        <location evidence="2">Golgi apparatus membrane</location>
        <topology evidence="2">Single-pass type II membrane protein</topology>
    </subcellularLocation>
</comment>
<dbReference type="Gene3D" id="3.90.550.10">
    <property type="entry name" value="Spore Coat Polysaccharide Biosynthesis Protein SpsA, Chain A"/>
    <property type="match status" value="1"/>
</dbReference>
<evidence type="ECO:0000256" key="18">
    <source>
        <dbReference type="ARBA" id="ARBA00023211"/>
    </source>
</evidence>
<evidence type="ECO:0000256" key="2">
    <source>
        <dbReference type="ARBA" id="ARBA00004323"/>
    </source>
</evidence>
<dbReference type="Pfam" id="PF03016">
    <property type="entry name" value="Exostosin_GT47"/>
    <property type="match status" value="1"/>
</dbReference>
<dbReference type="EC" id="2.4.1.224" evidence="6"/>
<evidence type="ECO:0000259" key="21">
    <source>
        <dbReference type="Pfam" id="PF03016"/>
    </source>
</evidence>
<evidence type="ECO:0000256" key="1">
    <source>
        <dbReference type="ARBA" id="ARBA00001936"/>
    </source>
</evidence>
<keyword evidence="15 20" id="KW-0472">Membrane</keyword>
<dbReference type="GO" id="GO:0046872">
    <property type="term" value="F:metal ion binding"/>
    <property type="evidence" value="ECO:0007669"/>
    <property type="project" value="UniProtKB-KW"/>
</dbReference>
<dbReference type="RefSeq" id="XP_001944271.1">
    <property type="nucleotide sequence ID" value="XM_001944236.4"/>
</dbReference>
<evidence type="ECO:0000256" key="12">
    <source>
        <dbReference type="ARBA" id="ARBA00022968"/>
    </source>
</evidence>
<organism evidence="23 24">
    <name type="scientific">Acyrthosiphon pisum</name>
    <name type="common">Pea aphid</name>
    <dbReference type="NCBI Taxonomy" id="7029"/>
    <lineage>
        <taxon>Eukaryota</taxon>
        <taxon>Metazoa</taxon>
        <taxon>Ecdysozoa</taxon>
        <taxon>Arthropoda</taxon>
        <taxon>Hexapoda</taxon>
        <taxon>Insecta</taxon>
        <taxon>Pterygota</taxon>
        <taxon>Neoptera</taxon>
        <taxon>Paraneoptera</taxon>
        <taxon>Hemiptera</taxon>
        <taxon>Sternorrhyncha</taxon>
        <taxon>Aphidomorpha</taxon>
        <taxon>Aphidoidea</taxon>
        <taxon>Aphididae</taxon>
        <taxon>Macrosiphini</taxon>
        <taxon>Acyrthosiphon</taxon>
    </lineage>
</organism>
<dbReference type="GO" id="GO:0015020">
    <property type="term" value="F:glucuronosyltransferase activity"/>
    <property type="evidence" value="ECO:0007669"/>
    <property type="project" value="UniProtKB-ARBA"/>
</dbReference>
<proteinExistence type="inferred from homology"/>
<keyword evidence="13 20" id="KW-1133">Transmembrane helix</keyword>
<protein>
    <recommendedName>
        <fullName evidence="19">Exostosin-2</fullName>
        <ecNumber evidence="6">2.4.1.224</ecNumber>
    </recommendedName>
</protein>
<keyword evidence="14" id="KW-0333">Golgi apparatus</keyword>
<keyword evidence="7" id="KW-0328">Glycosyltransferase</keyword>
<dbReference type="InterPro" id="IPR015338">
    <property type="entry name" value="GT64_dom"/>
</dbReference>
<accession>A0A8R2A293</accession>
<keyword evidence="12" id="KW-0735">Signal-anchor</keyword>
<dbReference type="InterPro" id="IPR004263">
    <property type="entry name" value="Exostosin"/>
</dbReference>
<dbReference type="CTD" id="3772101"/>
<dbReference type="GO" id="GO:0000139">
    <property type="term" value="C:Golgi membrane"/>
    <property type="evidence" value="ECO:0007669"/>
    <property type="project" value="UniProtKB-SubCell"/>
</dbReference>